<name>A0ABS2Q277_9BACL</name>
<evidence type="ECO:0000313" key="3">
    <source>
        <dbReference type="Proteomes" id="UP000808914"/>
    </source>
</evidence>
<keyword evidence="3" id="KW-1185">Reference proteome</keyword>
<accession>A0ABS2Q277</accession>
<dbReference type="InterPro" id="IPR011528">
    <property type="entry name" value="NERD"/>
</dbReference>
<dbReference type="Proteomes" id="UP000808914">
    <property type="component" value="Unassembled WGS sequence"/>
</dbReference>
<dbReference type="EMBL" id="JAFBER010000020">
    <property type="protein sequence ID" value="MBM7646396.1"/>
    <property type="molecule type" value="Genomic_DNA"/>
</dbReference>
<comment type="caution">
    <text evidence="2">The sequence shown here is derived from an EMBL/GenBank/DDBJ whole genome shotgun (WGS) entry which is preliminary data.</text>
</comment>
<reference evidence="2 3" key="1">
    <citation type="submission" date="2021-01" db="EMBL/GenBank/DDBJ databases">
        <title>Genomic Encyclopedia of Type Strains, Phase IV (KMG-IV): sequencing the most valuable type-strain genomes for metagenomic binning, comparative biology and taxonomic classification.</title>
        <authorList>
            <person name="Goeker M."/>
        </authorList>
    </citation>
    <scope>NUCLEOTIDE SEQUENCE [LARGE SCALE GENOMIC DNA]</scope>
    <source>
        <strain evidence="2 3">DSM 28236</strain>
    </source>
</reference>
<evidence type="ECO:0000313" key="2">
    <source>
        <dbReference type="EMBL" id="MBM7646396.1"/>
    </source>
</evidence>
<dbReference type="Pfam" id="PF08378">
    <property type="entry name" value="NERD"/>
    <property type="match status" value="1"/>
</dbReference>
<dbReference type="PROSITE" id="PS50965">
    <property type="entry name" value="NERD"/>
    <property type="match status" value="1"/>
</dbReference>
<organism evidence="2 3">
    <name type="scientific">Scopulibacillus daqui</name>
    <dbReference type="NCBI Taxonomy" id="1469162"/>
    <lineage>
        <taxon>Bacteria</taxon>
        <taxon>Bacillati</taxon>
        <taxon>Bacillota</taxon>
        <taxon>Bacilli</taxon>
        <taxon>Bacillales</taxon>
        <taxon>Sporolactobacillaceae</taxon>
        <taxon>Scopulibacillus</taxon>
    </lineage>
</organism>
<evidence type="ECO:0000259" key="1">
    <source>
        <dbReference type="PROSITE" id="PS50965"/>
    </source>
</evidence>
<protein>
    <recommendedName>
        <fullName evidence="1">NERD domain-containing protein</fullName>
    </recommendedName>
</protein>
<proteinExistence type="predicted"/>
<gene>
    <name evidence="2" type="ORF">JOD45_002624</name>
</gene>
<dbReference type="RefSeq" id="WP_205004281.1">
    <property type="nucleotide sequence ID" value="NZ_JAFBER010000020.1"/>
</dbReference>
<sequence length="324" mass="37584">MSIFIMILLIIALGASVWYIYNLRKKMQETEARLIKKHKTEIAATQSLFETQQEQKDFDYQQKLQEMEDAYYQQVNELNRSIDALQQHVIDLQMYSKNASEIETHRILEELKQQLMKEGHLASSEMVILPNLFIPYTDKDGITKTRQMDHLILLPAGLFVVETKCWRGKVIHGLNKHNAGMFSFINDMMGAKDSHDDQTLVFVQGTDDDAEIPTVQIKSYGDPAKQAKRSAQVLGQYLSERLDHKIYVTPIVYFSYESVKDEAYKQGVLDLSNDGDTYRLTNKKDLCGFIRNQLNHAPVFSENDLRQIKETLQNINYIRKTDLY</sequence>
<feature type="domain" description="NERD" evidence="1">
    <location>
        <begin position="104"/>
        <end position="257"/>
    </location>
</feature>